<dbReference type="SMART" id="SM00388">
    <property type="entry name" value="HisKA"/>
    <property type="match status" value="1"/>
</dbReference>
<dbReference type="Pfam" id="PF00512">
    <property type="entry name" value="HisKA"/>
    <property type="match status" value="1"/>
</dbReference>
<evidence type="ECO:0000256" key="6">
    <source>
        <dbReference type="SAM" id="Coils"/>
    </source>
</evidence>
<dbReference type="Gene3D" id="1.10.287.130">
    <property type="match status" value="1"/>
</dbReference>
<dbReference type="Pfam" id="PF02518">
    <property type="entry name" value="HATPase_c"/>
    <property type="match status" value="1"/>
</dbReference>
<feature type="modified residue" description="4-aspartylphosphate" evidence="5">
    <location>
        <position position="356"/>
    </location>
</feature>
<comment type="caution">
    <text evidence="10">The sequence shown here is derived from an EMBL/GenBank/DDBJ whole genome shotgun (WGS) entry which is preliminary data.</text>
</comment>
<dbReference type="SUPFAM" id="SSF52172">
    <property type="entry name" value="CheY-like"/>
    <property type="match status" value="1"/>
</dbReference>
<keyword evidence="4" id="KW-0902">Two-component regulatory system</keyword>
<dbReference type="GO" id="GO:0000155">
    <property type="term" value="F:phosphorelay sensor kinase activity"/>
    <property type="evidence" value="ECO:0007669"/>
    <property type="project" value="InterPro"/>
</dbReference>
<dbReference type="InterPro" id="IPR005467">
    <property type="entry name" value="His_kinase_dom"/>
</dbReference>
<dbReference type="InterPro" id="IPR001789">
    <property type="entry name" value="Sig_transdc_resp-reg_receiver"/>
</dbReference>
<dbReference type="Proteomes" id="UP000261284">
    <property type="component" value="Unassembled WGS sequence"/>
</dbReference>
<keyword evidence="3 5" id="KW-0597">Phosphoprotein</keyword>
<dbReference type="Gene3D" id="3.40.50.2300">
    <property type="match status" value="1"/>
</dbReference>
<feature type="domain" description="Histidine kinase" evidence="8">
    <location>
        <begin position="56"/>
        <end position="276"/>
    </location>
</feature>
<evidence type="ECO:0000256" key="3">
    <source>
        <dbReference type="ARBA" id="ARBA00022553"/>
    </source>
</evidence>
<dbReference type="AlphaFoldDB" id="A0A3E1NPU7"/>
<dbReference type="InterPro" id="IPR003594">
    <property type="entry name" value="HATPase_dom"/>
</dbReference>
<protein>
    <recommendedName>
        <fullName evidence="2">histidine kinase</fullName>
        <ecNumber evidence="2">2.7.13.3</ecNumber>
    </recommendedName>
</protein>
<dbReference type="SUPFAM" id="SSF55874">
    <property type="entry name" value="ATPase domain of HSP90 chaperone/DNA topoisomerase II/histidine kinase"/>
    <property type="match status" value="1"/>
</dbReference>
<gene>
    <name evidence="10" type="ORF">DXN05_03000</name>
</gene>
<sequence>MLYIPATLIICLFLIVFILLLLKQSTRLRTEARKQVEDARKAEAEMTQSKAQFLATVNHAIRTPLNSAIGLTSLLMQTPLSEEQKKYVSNIHHSNVSLLSVINDMLVFSKIESGSLQLEQVPFGLKRSVREVLSLLNASAGNHLSIASQVDEQVPDLILGDHSRLRQVLINLLSNAQRQAADGSGIMLKISLKSRQDDAIEILFAIEDNSLIQPITGSMLIPDHHANVHALSMTTDQTGLGLSVSTRLVALMGGTFKMETIAGKGNFITFTIKGRMLKEPFETEPDGETTEAAALIDNTLAQQMPLRILIVDDNDMNQFMLTSLLGKMGYQCVVAKNGAEAVALAIEHTFDLIFMDLYMPVMDGLEATRRIREYFLTGQKPVIVGVTANALISEKEIVIRAGFNDFLLKPYKMDDIRTAVLKWGEAVKVPE</sequence>
<keyword evidence="7" id="KW-1133">Transmembrane helix</keyword>
<dbReference type="PANTHER" id="PTHR45339">
    <property type="entry name" value="HYBRID SIGNAL TRANSDUCTION HISTIDINE KINASE J"/>
    <property type="match status" value="1"/>
</dbReference>
<accession>A0A3E1NPU7</accession>
<dbReference type="InterPro" id="IPR003661">
    <property type="entry name" value="HisK_dim/P_dom"/>
</dbReference>
<keyword evidence="6" id="KW-0175">Coiled coil</keyword>
<proteinExistence type="predicted"/>
<evidence type="ECO:0000256" key="2">
    <source>
        <dbReference type="ARBA" id="ARBA00012438"/>
    </source>
</evidence>
<evidence type="ECO:0000313" key="10">
    <source>
        <dbReference type="EMBL" id="RFM29956.1"/>
    </source>
</evidence>
<dbReference type="EC" id="2.7.13.3" evidence="2"/>
<dbReference type="InterPro" id="IPR011006">
    <property type="entry name" value="CheY-like_superfamily"/>
</dbReference>
<name>A0A3E1NPU7_9BACT</name>
<evidence type="ECO:0000313" key="11">
    <source>
        <dbReference type="Proteomes" id="UP000261284"/>
    </source>
</evidence>
<dbReference type="SMART" id="SM00448">
    <property type="entry name" value="REC"/>
    <property type="match status" value="1"/>
</dbReference>
<dbReference type="SUPFAM" id="SSF47384">
    <property type="entry name" value="Homodimeric domain of signal transducing histidine kinase"/>
    <property type="match status" value="1"/>
</dbReference>
<evidence type="ECO:0000256" key="4">
    <source>
        <dbReference type="ARBA" id="ARBA00023012"/>
    </source>
</evidence>
<dbReference type="SMART" id="SM00387">
    <property type="entry name" value="HATPase_c"/>
    <property type="match status" value="1"/>
</dbReference>
<organism evidence="10 11">
    <name type="scientific">Deminuibacter soli</name>
    <dbReference type="NCBI Taxonomy" id="2291815"/>
    <lineage>
        <taxon>Bacteria</taxon>
        <taxon>Pseudomonadati</taxon>
        <taxon>Bacteroidota</taxon>
        <taxon>Chitinophagia</taxon>
        <taxon>Chitinophagales</taxon>
        <taxon>Chitinophagaceae</taxon>
        <taxon>Deminuibacter</taxon>
    </lineage>
</organism>
<evidence type="ECO:0000259" key="9">
    <source>
        <dbReference type="PROSITE" id="PS50110"/>
    </source>
</evidence>
<dbReference type="Gene3D" id="3.30.565.10">
    <property type="entry name" value="Histidine kinase-like ATPase, C-terminal domain"/>
    <property type="match status" value="1"/>
</dbReference>
<dbReference type="PROSITE" id="PS50110">
    <property type="entry name" value="RESPONSE_REGULATORY"/>
    <property type="match status" value="1"/>
</dbReference>
<dbReference type="PROSITE" id="PS50109">
    <property type="entry name" value="HIS_KIN"/>
    <property type="match status" value="1"/>
</dbReference>
<dbReference type="CDD" id="cd00082">
    <property type="entry name" value="HisKA"/>
    <property type="match status" value="1"/>
</dbReference>
<dbReference type="InterPro" id="IPR036097">
    <property type="entry name" value="HisK_dim/P_sf"/>
</dbReference>
<dbReference type="InterPro" id="IPR036890">
    <property type="entry name" value="HATPase_C_sf"/>
</dbReference>
<evidence type="ECO:0000259" key="8">
    <source>
        <dbReference type="PROSITE" id="PS50109"/>
    </source>
</evidence>
<dbReference type="PANTHER" id="PTHR45339:SF1">
    <property type="entry name" value="HYBRID SIGNAL TRANSDUCTION HISTIDINE KINASE J"/>
    <property type="match status" value="1"/>
</dbReference>
<dbReference type="RefSeq" id="WP_116845712.1">
    <property type="nucleotide sequence ID" value="NZ_QTJU01000001.1"/>
</dbReference>
<feature type="domain" description="Response regulatory" evidence="9">
    <location>
        <begin position="307"/>
        <end position="424"/>
    </location>
</feature>
<dbReference type="EMBL" id="QTJU01000001">
    <property type="protein sequence ID" value="RFM29956.1"/>
    <property type="molecule type" value="Genomic_DNA"/>
</dbReference>
<reference evidence="10 11" key="1">
    <citation type="submission" date="2018-08" db="EMBL/GenBank/DDBJ databases">
        <title>Chitinophagaceae sp. K23C18032701, a novel bacterium isolated from forest soil.</title>
        <authorList>
            <person name="Wang C."/>
        </authorList>
    </citation>
    <scope>NUCLEOTIDE SEQUENCE [LARGE SCALE GENOMIC DNA]</scope>
    <source>
        <strain evidence="10 11">K23C18032701</strain>
    </source>
</reference>
<evidence type="ECO:0000256" key="7">
    <source>
        <dbReference type="SAM" id="Phobius"/>
    </source>
</evidence>
<dbReference type="CDD" id="cd17546">
    <property type="entry name" value="REC_hyHK_CKI1_RcsC-like"/>
    <property type="match status" value="1"/>
</dbReference>
<dbReference type="Pfam" id="PF00072">
    <property type="entry name" value="Response_reg"/>
    <property type="match status" value="1"/>
</dbReference>
<feature type="transmembrane region" description="Helical" evidence="7">
    <location>
        <begin position="6"/>
        <end position="22"/>
    </location>
</feature>
<keyword evidence="7" id="KW-0812">Transmembrane</keyword>
<evidence type="ECO:0000256" key="5">
    <source>
        <dbReference type="PROSITE-ProRule" id="PRU00169"/>
    </source>
</evidence>
<dbReference type="OrthoDB" id="9809670at2"/>
<comment type="catalytic activity">
    <reaction evidence="1">
        <text>ATP + protein L-histidine = ADP + protein N-phospho-L-histidine.</text>
        <dbReference type="EC" id="2.7.13.3"/>
    </reaction>
</comment>
<evidence type="ECO:0000256" key="1">
    <source>
        <dbReference type="ARBA" id="ARBA00000085"/>
    </source>
</evidence>
<keyword evidence="11" id="KW-1185">Reference proteome</keyword>
<feature type="coiled-coil region" evidence="6">
    <location>
        <begin position="22"/>
        <end position="52"/>
    </location>
</feature>
<keyword evidence="7" id="KW-0472">Membrane</keyword>